<dbReference type="OrthoDB" id="2495297at2"/>
<dbReference type="GO" id="GO:0005975">
    <property type="term" value="P:carbohydrate metabolic process"/>
    <property type="evidence" value="ECO:0007669"/>
    <property type="project" value="UniProtKB-ARBA"/>
</dbReference>
<reference evidence="2 3" key="1">
    <citation type="submission" date="2018-07" db="EMBL/GenBank/DDBJ databases">
        <title>Genomic Encyclopedia of Type Strains, Phase III (KMG-III): the genomes of soil and plant-associated and newly described type strains.</title>
        <authorList>
            <person name="Whitman W."/>
        </authorList>
    </citation>
    <scope>NUCLEOTIDE SEQUENCE [LARGE SCALE GENOMIC DNA]</scope>
    <source>
        <strain evidence="2 3">CECT 7287</strain>
    </source>
</reference>
<dbReference type="Proteomes" id="UP000256977">
    <property type="component" value="Unassembled WGS sequence"/>
</dbReference>
<evidence type="ECO:0000313" key="2">
    <source>
        <dbReference type="EMBL" id="RED83947.1"/>
    </source>
</evidence>
<dbReference type="Gene3D" id="3.30.379.10">
    <property type="entry name" value="Chitobiase/beta-hexosaminidase domain 2-like"/>
    <property type="match status" value="1"/>
</dbReference>
<dbReference type="EMBL" id="QRDZ01000007">
    <property type="protein sequence ID" value="RED83947.1"/>
    <property type="molecule type" value="Genomic_DNA"/>
</dbReference>
<dbReference type="Pfam" id="PF16126">
    <property type="entry name" value="DUF4838"/>
    <property type="match status" value="1"/>
</dbReference>
<organism evidence="2 3">
    <name type="scientific">Cohnella phaseoli</name>
    <dbReference type="NCBI Taxonomy" id="456490"/>
    <lineage>
        <taxon>Bacteria</taxon>
        <taxon>Bacillati</taxon>
        <taxon>Bacillota</taxon>
        <taxon>Bacilli</taxon>
        <taxon>Bacillales</taxon>
        <taxon>Paenibacillaceae</taxon>
        <taxon>Cohnella</taxon>
    </lineage>
</organism>
<gene>
    <name evidence="2" type="ORF">DFP98_10754</name>
</gene>
<dbReference type="SUPFAM" id="SSF55545">
    <property type="entry name" value="beta-N-acetylhexosaminidase-like domain"/>
    <property type="match status" value="1"/>
</dbReference>
<dbReference type="PANTHER" id="PTHR47406:SF2">
    <property type="entry name" value="ALPHA GLUCURONIDASE N-TERMINAL DOMAIN-CONTAINING PROTEIN"/>
    <property type="match status" value="1"/>
</dbReference>
<dbReference type="PANTHER" id="PTHR47406">
    <property type="entry name" value="COAGULATION FACTOR 5/8 TYPE, C-TERMINAL"/>
    <property type="match status" value="1"/>
</dbReference>
<evidence type="ECO:0000313" key="3">
    <source>
        <dbReference type="Proteomes" id="UP000256977"/>
    </source>
</evidence>
<dbReference type="InterPro" id="IPR032287">
    <property type="entry name" value="DUF4838"/>
</dbReference>
<dbReference type="GO" id="GO:0016787">
    <property type="term" value="F:hydrolase activity"/>
    <property type="evidence" value="ECO:0007669"/>
    <property type="project" value="UniProtKB-KW"/>
</dbReference>
<dbReference type="InterPro" id="IPR029018">
    <property type="entry name" value="Hex-like_dom2"/>
</dbReference>
<accession>A0A3D9KDS6</accession>
<keyword evidence="1" id="KW-0378">Hydrolase</keyword>
<comment type="caution">
    <text evidence="2">The sequence shown here is derived from an EMBL/GenBank/DDBJ whole genome shotgun (WGS) entry which is preliminary data.</text>
</comment>
<dbReference type="AlphaFoldDB" id="A0A3D9KDS6"/>
<protein>
    <submittedName>
        <fullName evidence="2">Uncharacterized protein DUF4838</fullName>
    </submittedName>
</protein>
<proteinExistence type="predicted"/>
<evidence type="ECO:0000256" key="1">
    <source>
        <dbReference type="ARBA" id="ARBA00022801"/>
    </source>
</evidence>
<sequence>MRTVPSLIFKEMILLKKEKSFCLADYRESGLLLSLPSSPHETLRFAADELKMHLALAGYRCSAEEERAAENGGLALRFAGSRNDMGEEEFELAAENGCMVIVGGSPRAVLYGAYRFLEEHAGIAWPTPEHRSVPMDKPATITGSRRFKPSFPRRGIVLESAETSEYALALIDWSAKNGLNDLFFTIELWERDAEQLRPELAKRQLRLTLGGHNLDRFFPAAELYSEHPEWFALAGEEGVRMTDQPCYSCEAGVKVMIGNIVSFVERELEKGVVLRTLSLWPNDNKRVCGCTACREAGFIATYTGFLDRLRQAFETNGIEVNVEHIAYNAQLEWRMLEDVPASSELDTLIACWGRNYRDSFEAPTLPRDARFKAAVDRWAEACGTFGTAWTAFEYYSDYWMLTSLFPPLFRTIGEDMAYFRRIGATGVMSLIVPYGKSVRIIREEIEGQAVNAADAGREMDSERAAMWPNLYVFARMSWGGEEMGTAIDRLCRHLYGSRAEICREKLERLSDALSGLTAYNTEFFKLRFTDTWLRTDGEAVFGWQPAADDGAVPRARIAECRRALAILEAPLAAADTSAIEPSADTAELTRYYNFVSTKLRSILSQSLGQLCAIEQRWEEAATHWREALERESEIDGWDRENCTKWLQAAMSHARE</sequence>
<keyword evidence="3" id="KW-1185">Reference proteome</keyword>
<name>A0A3D9KDS6_9BACL</name>